<feature type="transmembrane region" description="Helical" evidence="6">
    <location>
        <begin position="450"/>
        <end position="469"/>
    </location>
</feature>
<gene>
    <name evidence="8" type="primary">qacA_1</name>
    <name evidence="8" type="ORF">DAVIS_00334</name>
</gene>
<feature type="transmembrane region" description="Helical" evidence="6">
    <location>
        <begin position="409"/>
        <end position="430"/>
    </location>
</feature>
<feature type="transmembrane region" description="Helical" evidence="6">
    <location>
        <begin position="337"/>
        <end position="360"/>
    </location>
</feature>
<dbReference type="Proteomes" id="UP000257451">
    <property type="component" value="Unassembled WGS sequence"/>
</dbReference>
<dbReference type="AlphaFoldDB" id="A0A3E2N2N6"/>
<dbReference type="PANTHER" id="PTHR42718:SF42">
    <property type="entry name" value="EXPORT PROTEIN"/>
    <property type="match status" value="1"/>
</dbReference>
<dbReference type="PANTHER" id="PTHR42718">
    <property type="entry name" value="MAJOR FACILITATOR SUPERFAMILY MULTIDRUG TRANSPORTER MFSC"/>
    <property type="match status" value="1"/>
</dbReference>
<evidence type="ECO:0000256" key="5">
    <source>
        <dbReference type="SAM" id="MobiDB-lite"/>
    </source>
</evidence>
<dbReference type="InterPro" id="IPR011701">
    <property type="entry name" value="MFS"/>
</dbReference>
<evidence type="ECO:0000256" key="2">
    <source>
        <dbReference type="ARBA" id="ARBA00022692"/>
    </source>
</evidence>
<dbReference type="PROSITE" id="PS50850">
    <property type="entry name" value="MFS"/>
    <property type="match status" value="1"/>
</dbReference>
<name>A0A3E2N2N6_MYCMR</name>
<sequence precursor="true">MLTTLPTPPQTPLVRGPRHQGLVLAVTCLALGTVVAAMASLNVALPDIARQTHADQTQQAWIVDAYSLVFASLLLPAGAVGDRYGRRLALLVGLVVFGAGSGVATLTTDPTALAGLRALLGVGAALIMPATLSTITSSFPAQRRAAAVSIWTAVAGASGVVGLLASGLLLQWWSWQSIFWLNVVLAAVALTGTLLVVPESAERDPLPLDVVGAVLAAAGIAVLVYAVIEAPAYGWTDPVTVGGIALGLLILAGFVVIEMGRRYPLLDPRLFTNRRFAAGSLSITLQFFALFGFLFVIMQYLQSVRHYSALTAALGLLTMPIGMIPSSRLSPYLTERFGIRLPWVAGLLIVAEGLMVLAHLDSADPYWHIASGLIPLGAGLGLAMPPATTAITGALPSRLQNVGSAVNDLARELGGALGIAVLGSLLTATYRNHLPTAGAVSAFCTGLHVSLTGAALTIVAAAIAVAALLRRPHRPGRHRRSRSAWRGRQRARAGFTAASDPKRVELFQQRHRDSAGGSQDPTRLAHRERLGQCREDLGRPLERVRTEHDRVGDPGQPAGAYRRGQLTRSEPQLTQFVGFRGAKRFGGQPSFEGAHRRVDPRWQARAGRSHQPVGHVQPGSHQQRGNQLGGR</sequence>
<dbReference type="GO" id="GO:0022857">
    <property type="term" value="F:transmembrane transporter activity"/>
    <property type="evidence" value="ECO:0007669"/>
    <property type="project" value="InterPro"/>
</dbReference>
<dbReference type="GO" id="GO:0005886">
    <property type="term" value="C:plasma membrane"/>
    <property type="evidence" value="ECO:0007669"/>
    <property type="project" value="UniProtKB-SubCell"/>
</dbReference>
<feature type="transmembrane region" description="Helical" evidence="6">
    <location>
        <begin position="88"/>
        <end position="108"/>
    </location>
</feature>
<comment type="subcellular location">
    <subcellularLocation>
        <location evidence="1">Cell membrane</location>
        <topology evidence="1">Multi-pass membrane protein</topology>
    </subcellularLocation>
</comment>
<feature type="transmembrane region" description="Helical" evidence="6">
    <location>
        <begin position="114"/>
        <end position="136"/>
    </location>
</feature>
<keyword evidence="2 6" id="KW-0812">Transmembrane</keyword>
<feature type="region of interest" description="Disordered" evidence="5">
    <location>
        <begin position="604"/>
        <end position="631"/>
    </location>
</feature>
<feature type="transmembrane region" description="Helical" evidence="6">
    <location>
        <begin position="21"/>
        <end position="41"/>
    </location>
</feature>
<feature type="transmembrane region" description="Helical" evidence="6">
    <location>
        <begin position="278"/>
        <end position="301"/>
    </location>
</feature>
<evidence type="ECO:0000256" key="4">
    <source>
        <dbReference type="ARBA" id="ARBA00023136"/>
    </source>
</evidence>
<organism evidence="8 9">
    <name type="scientific">Mycobacterium marinum</name>
    <dbReference type="NCBI Taxonomy" id="1781"/>
    <lineage>
        <taxon>Bacteria</taxon>
        <taxon>Bacillati</taxon>
        <taxon>Actinomycetota</taxon>
        <taxon>Actinomycetes</taxon>
        <taxon>Mycobacteriales</taxon>
        <taxon>Mycobacteriaceae</taxon>
        <taxon>Mycobacterium</taxon>
        <taxon>Mycobacterium ulcerans group</taxon>
    </lineage>
</organism>
<keyword evidence="4 6" id="KW-0472">Membrane</keyword>
<comment type="caution">
    <text evidence="8">The sequence shown here is derived from an EMBL/GenBank/DDBJ whole genome shotgun (WGS) entry which is preliminary data.</text>
</comment>
<dbReference type="InterPro" id="IPR020846">
    <property type="entry name" value="MFS_dom"/>
</dbReference>
<evidence type="ECO:0000313" key="9">
    <source>
        <dbReference type="Proteomes" id="UP000257451"/>
    </source>
</evidence>
<dbReference type="CDD" id="cd17321">
    <property type="entry name" value="MFS_MMR_MDR_like"/>
    <property type="match status" value="1"/>
</dbReference>
<feature type="transmembrane region" description="Helical" evidence="6">
    <location>
        <begin position="210"/>
        <end position="228"/>
    </location>
</feature>
<feature type="transmembrane region" description="Helical" evidence="6">
    <location>
        <begin position="240"/>
        <end position="257"/>
    </location>
</feature>
<feature type="compositionally biased region" description="Basic and acidic residues" evidence="5">
    <location>
        <begin position="523"/>
        <end position="552"/>
    </location>
</feature>
<proteinExistence type="predicted"/>
<feature type="compositionally biased region" description="Basic and acidic residues" evidence="5">
    <location>
        <begin position="500"/>
        <end position="514"/>
    </location>
</feature>
<evidence type="ECO:0000259" key="7">
    <source>
        <dbReference type="PROSITE" id="PS50850"/>
    </source>
</evidence>
<evidence type="ECO:0000256" key="3">
    <source>
        <dbReference type="ARBA" id="ARBA00022989"/>
    </source>
</evidence>
<feature type="compositionally biased region" description="Polar residues" evidence="5">
    <location>
        <begin position="619"/>
        <end position="631"/>
    </location>
</feature>
<feature type="transmembrane region" description="Helical" evidence="6">
    <location>
        <begin position="307"/>
        <end position="325"/>
    </location>
</feature>
<evidence type="ECO:0000313" key="8">
    <source>
        <dbReference type="EMBL" id="RFZ47621.1"/>
    </source>
</evidence>
<feature type="transmembrane region" description="Helical" evidence="6">
    <location>
        <begin position="148"/>
        <end position="173"/>
    </location>
</feature>
<accession>A0A3E2N2N6</accession>
<feature type="transmembrane region" description="Helical" evidence="6">
    <location>
        <begin position="179"/>
        <end position="198"/>
    </location>
</feature>
<reference evidence="8 9" key="1">
    <citation type="journal article" date="2018" name="Sci. Rep.">
        <title>Extensive genomic diversity among Mycobacterium marinum strains revealed by whole genome sequencing.</title>
        <authorList>
            <person name="Das S."/>
            <person name="Pettersson B.M."/>
            <person name="Behra P.R."/>
            <person name="Mallick A."/>
            <person name="Cheramie M."/>
            <person name="Ramesh M."/>
            <person name="Shirreff L."/>
            <person name="DuCote T."/>
            <person name="Dasgupta S."/>
            <person name="Ennis D.G."/>
            <person name="Kirsebom L.A."/>
        </authorList>
    </citation>
    <scope>NUCLEOTIDE SEQUENCE [LARGE SCALE GENOMIC DNA]</scope>
    <source>
        <strain evidence="8 9">Davis1</strain>
    </source>
</reference>
<protein>
    <submittedName>
        <fullName evidence="8">Antiseptic resistance protein</fullName>
    </submittedName>
</protein>
<feature type="transmembrane region" description="Helical" evidence="6">
    <location>
        <begin position="366"/>
        <end position="388"/>
    </location>
</feature>
<dbReference type="SUPFAM" id="SSF103473">
    <property type="entry name" value="MFS general substrate transporter"/>
    <property type="match status" value="1"/>
</dbReference>
<feature type="compositionally biased region" description="Basic residues" evidence="5">
    <location>
        <begin position="473"/>
        <end position="491"/>
    </location>
</feature>
<dbReference type="Pfam" id="PF07690">
    <property type="entry name" value="MFS_1"/>
    <property type="match status" value="1"/>
</dbReference>
<evidence type="ECO:0000256" key="6">
    <source>
        <dbReference type="SAM" id="Phobius"/>
    </source>
</evidence>
<dbReference type="InterPro" id="IPR036259">
    <property type="entry name" value="MFS_trans_sf"/>
</dbReference>
<feature type="transmembrane region" description="Helical" evidence="6">
    <location>
        <begin position="61"/>
        <end position="81"/>
    </location>
</feature>
<feature type="region of interest" description="Disordered" evidence="5">
    <location>
        <begin position="473"/>
        <end position="569"/>
    </location>
</feature>
<dbReference type="Gene3D" id="1.20.1250.20">
    <property type="entry name" value="MFS general substrate transporter like domains"/>
    <property type="match status" value="2"/>
</dbReference>
<evidence type="ECO:0000256" key="1">
    <source>
        <dbReference type="ARBA" id="ARBA00004651"/>
    </source>
</evidence>
<keyword evidence="3 6" id="KW-1133">Transmembrane helix</keyword>
<dbReference type="EMBL" id="PEDF01000013">
    <property type="protein sequence ID" value="RFZ47621.1"/>
    <property type="molecule type" value="Genomic_DNA"/>
</dbReference>
<feature type="domain" description="Major facilitator superfamily (MFS) profile" evidence="7">
    <location>
        <begin position="20"/>
        <end position="472"/>
    </location>
</feature>